<gene>
    <name evidence="1" type="ORF">PR048_002969</name>
</gene>
<sequence>MLPGVRGNMEHIIRRTTLNGHQMLTNSLPWRISRCRAGLCPKVRTTFCMAMHYEGSPFVSFCLTESSLFSFGQALSKLPRDALCYTYTRRAQQTLGALCTSANCASLLRCRCSTRPGKLSGEGNVAHFRSRFCKKQVLFGELSDHLSGHSLRRLQQSYALYRCGVCARSPERPCTEQEQDMPVQLQPVVVITMQDVAEGYHAIKKSRFGVRVSCSEPVSLSGNNNLQADDNNAAAMARRKLAPGRWPATLRLRDAASSLTSPDIACGRPYYIKDRDSSSVTVSSERYVCMLTELVFPDLCSYDIDLDTDYFQQEGATMHTSKVYATHPAGINALKQHIVDEVTDIPIAALAHVIDNCESHL</sequence>
<keyword evidence="2" id="KW-1185">Reference proteome</keyword>
<accession>A0ABQ9ILN9</accession>
<dbReference type="Proteomes" id="UP001159363">
    <property type="component" value="Chromosome 1"/>
</dbReference>
<evidence type="ECO:0000313" key="2">
    <source>
        <dbReference type="Proteomes" id="UP001159363"/>
    </source>
</evidence>
<proteinExistence type="predicted"/>
<organism evidence="1 2">
    <name type="scientific">Dryococelus australis</name>
    <dbReference type="NCBI Taxonomy" id="614101"/>
    <lineage>
        <taxon>Eukaryota</taxon>
        <taxon>Metazoa</taxon>
        <taxon>Ecdysozoa</taxon>
        <taxon>Arthropoda</taxon>
        <taxon>Hexapoda</taxon>
        <taxon>Insecta</taxon>
        <taxon>Pterygota</taxon>
        <taxon>Neoptera</taxon>
        <taxon>Polyneoptera</taxon>
        <taxon>Phasmatodea</taxon>
        <taxon>Verophasmatodea</taxon>
        <taxon>Anareolatae</taxon>
        <taxon>Phasmatidae</taxon>
        <taxon>Eurycanthinae</taxon>
        <taxon>Dryococelus</taxon>
    </lineage>
</organism>
<comment type="caution">
    <text evidence="1">The sequence shown here is derived from an EMBL/GenBank/DDBJ whole genome shotgun (WGS) entry which is preliminary data.</text>
</comment>
<protein>
    <submittedName>
        <fullName evidence="1">Uncharacterized protein</fullName>
    </submittedName>
</protein>
<dbReference type="EMBL" id="JARBHB010000001">
    <property type="protein sequence ID" value="KAJ8897620.1"/>
    <property type="molecule type" value="Genomic_DNA"/>
</dbReference>
<name>A0ABQ9ILN9_9NEOP</name>
<reference evidence="1 2" key="1">
    <citation type="submission" date="2023-02" db="EMBL/GenBank/DDBJ databases">
        <title>LHISI_Scaffold_Assembly.</title>
        <authorList>
            <person name="Stuart O.P."/>
            <person name="Cleave R."/>
            <person name="Magrath M.J.L."/>
            <person name="Mikheyev A.S."/>
        </authorList>
    </citation>
    <scope>NUCLEOTIDE SEQUENCE [LARGE SCALE GENOMIC DNA]</scope>
    <source>
        <strain evidence="1">Daus_M_001</strain>
        <tissue evidence="1">Leg muscle</tissue>
    </source>
</reference>
<evidence type="ECO:0000313" key="1">
    <source>
        <dbReference type="EMBL" id="KAJ8897620.1"/>
    </source>
</evidence>